<evidence type="ECO:0000256" key="1">
    <source>
        <dbReference type="SAM" id="MobiDB-lite"/>
    </source>
</evidence>
<feature type="region of interest" description="Disordered" evidence="1">
    <location>
        <begin position="123"/>
        <end position="149"/>
    </location>
</feature>
<dbReference type="AlphaFoldDB" id="A0A7D9DIH3"/>
<dbReference type="EMBL" id="CACRXK020001039">
    <property type="protein sequence ID" value="CAB3986593.1"/>
    <property type="molecule type" value="Genomic_DNA"/>
</dbReference>
<keyword evidence="3" id="KW-1185">Reference proteome</keyword>
<accession>A0A7D9DIH3</accession>
<evidence type="ECO:0000313" key="3">
    <source>
        <dbReference type="Proteomes" id="UP001152795"/>
    </source>
</evidence>
<name>A0A7D9DIH3_PARCT</name>
<reference evidence="2" key="1">
    <citation type="submission" date="2020-04" db="EMBL/GenBank/DDBJ databases">
        <authorList>
            <person name="Alioto T."/>
            <person name="Alioto T."/>
            <person name="Gomez Garrido J."/>
        </authorList>
    </citation>
    <scope>NUCLEOTIDE SEQUENCE</scope>
    <source>
        <strain evidence="2">A484AB</strain>
    </source>
</reference>
<organism evidence="2 3">
    <name type="scientific">Paramuricea clavata</name>
    <name type="common">Red gorgonian</name>
    <name type="synonym">Violescent sea-whip</name>
    <dbReference type="NCBI Taxonomy" id="317549"/>
    <lineage>
        <taxon>Eukaryota</taxon>
        <taxon>Metazoa</taxon>
        <taxon>Cnidaria</taxon>
        <taxon>Anthozoa</taxon>
        <taxon>Octocorallia</taxon>
        <taxon>Malacalcyonacea</taxon>
        <taxon>Plexauridae</taxon>
        <taxon>Paramuricea</taxon>
    </lineage>
</organism>
<proteinExistence type="predicted"/>
<comment type="caution">
    <text evidence="2">The sequence shown here is derived from an EMBL/GenBank/DDBJ whole genome shotgun (WGS) entry which is preliminary data.</text>
</comment>
<sequence length="149" mass="16262">MAGASPPKRGRPKKDEAVVRIRLTKHIYDMWTTKKDSAGFVTKTHSKFAEYLMMNTYEGLSIQTPSSVHHSHVPCCSTPAVGQRKTSVNIHGKSTSHISGHEVEGLETLGISTMENLSLSINPEFGKHFGNPSSSETDTTSSESDSDSR</sequence>
<gene>
    <name evidence="2" type="ORF">PACLA_8A032391</name>
</gene>
<feature type="compositionally biased region" description="Low complexity" evidence="1">
    <location>
        <begin position="133"/>
        <end position="143"/>
    </location>
</feature>
<dbReference type="Proteomes" id="UP001152795">
    <property type="component" value="Unassembled WGS sequence"/>
</dbReference>
<protein>
    <submittedName>
        <fullName evidence="2">Uncharacterized protein</fullName>
    </submittedName>
</protein>
<evidence type="ECO:0000313" key="2">
    <source>
        <dbReference type="EMBL" id="CAB3986593.1"/>
    </source>
</evidence>